<feature type="domain" description="TonB-dependent receptor plug" evidence="14">
    <location>
        <begin position="28"/>
        <end position="135"/>
    </location>
</feature>
<evidence type="ECO:0000256" key="1">
    <source>
        <dbReference type="ARBA" id="ARBA00004571"/>
    </source>
</evidence>
<protein>
    <submittedName>
        <fullName evidence="15">Iron complex outermembrane receptor protein</fullName>
    </submittedName>
</protein>
<comment type="subcellular location">
    <subcellularLocation>
        <location evidence="1 11">Cell outer membrane</location>
        <topology evidence="1 11">Multi-pass membrane protein</topology>
    </subcellularLocation>
</comment>
<evidence type="ECO:0000256" key="10">
    <source>
        <dbReference type="ARBA" id="ARBA00023237"/>
    </source>
</evidence>
<feature type="domain" description="TonB-dependent receptor-like beta-barrel" evidence="13">
    <location>
        <begin position="223"/>
        <end position="681"/>
    </location>
</feature>
<gene>
    <name evidence="15" type="ORF">GGR38_004649</name>
</gene>
<evidence type="ECO:0000256" key="9">
    <source>
        <dbReference type="ARBA" id="ARBA00023136"/>
    </source>
</evidence>
<dbReference type="AlphaFoldDB" id="A0A7W6CJL5"/>
<keyword evidence="9 11" id="KW-0472">Membrane</keyword>
<keyword evidence="16" id="KW-1185">Reference proteome</keyword>
<proteinExistence type="inferred from homology"/>
<evidence type="ECO:0000256" key="5">
    <source>
        <dbReference type="ARBA" id="ARBA00022692"/>
    </source>
</evidence>
<name>A0A7W6CJL5_9SPHN</name>
<keyword evidence="2 11" id="KW-0813">Transport</keyword>
<dbReference type="Proteomes" id="UP000548867">
    <property type="component" value="Unassembled WGS sequence"/>
</dbReference>
<accession>A0A7W6CJL5</accession>
<comment type="caution">
    <text evidence="15">The sequence shown here is derived from an EMBL/GenBank/DDBJ whole genome shotgun (WGS) entry which is preliminary data.</text>
</comment>
<reference evidence="15 16" key="1">
    <citation type="submission" date="2020-08" db="EMBL/GenBank/DDBJ databases">
        <title>Genomic Encyclopedia of Type Strains, Phase IV (KMG-IV): sequencing the most valuable type-strain genomes for metagenomic binning, comparative biology and taxonomic classification.</title>
        <authorList>
            <person name="Goeker M."/>
        </authorList>
    </citation>
    <scope>NUCLEOTIDE SEQUENCE [LARGE SCALE GENOMIC DNA]</scope>
    <source>
        <strain evidence="15 16">DSM 27057</strain>
    </source>
</reference>
<evidence type="ECO:0000256" key="8">
    <source>
        <dbReference type="ARBA" id="ARBA00023077"/>
    </source>
</evidence>
<keyword evidence="15" id="KW-0675">Receptor</keyword>
<evidence type="ECO:0000256" key="11">
    <source>
        <dbReference type="PROSITE-ProRule" id="PRU01360"/>
    </source>
</evidence>
<evidence type="ECO:0000259" key="14">
    <source>
        <dbReference type="Pfam" id="PF07715"/>
    </source>
</evidence>
<dbReference type="InterPro" id="IPR000531">
    <property type="entry name" value="Beta-barrel_TonB"/>
</dbReference>
<dbReference type="InterPro" id="IPR036942">
    <property type="entry name" value="Beta-barrel_TonB_sf"/>
</dbReference>
<comment type="similarity">
    <text evidence="11 12">Belongs to the TonB-dependent receptor family.</text>
</comment>
<dbReference type="Pfam" id="PF00593">
    <property type="entry name" value="TonB_dep_Rec_b-barrel"/>
    <property type="match status" value="1"/>
</dbReference>
<dbReference type="PROSITE" id="PS52016">
    <property type="entry name" value="TONB_DEPENDENT_REC_3"/>
    <property type="match status" value="1"/>
</dbReference>
<organism evidence="15 16">
    <name type="scientific">Novosphingobium sediminicola</name>
    <dbReference type="NCBI Taxonomy" id="563162"/>
    <lineage>
        <taxon>Bacteria</taxon>
        <taxon>Pseudomonadati</taxon>
        <taxon>Pseudomonadota</taxon>
        <taxon>Alphaproteobacteria</taxon>
        <taxon>Sphingomonadales</taxon>
        <taxon>Sphingomonadaceae</taxon>
        <taxon>Novosphingobium</taxon>
    </lineage>
</organism>
<keyword evidence="3 11" id="KW-1134">Transmembrane beta strand</keyword>
<dbReference type="PANTHER" id="PTHR32552:SF81">
    <property type="entry name" value="TONB-DEPENDENT OUTER MEMBRANE RECEPTOR"/>
    <property type="match status" value="1"/>
</dbReference>
<evidence type="ECO:0000256" key="6">
    <source>
        <dbReference type="ARBA" id="ARBA00023004"/>
    </source>
</evidence>
<keyword evidence="8 12" id="KW-0798">TonB box</keyword>
<evidence type="ECO:0000256" key="12">
    <source>
        <dbReference type="RuleBase" id="RU003357"/>
    </source>
</evidence>
<evidence type="ECO:0000256" key="4">
    <source>
        <dbReference type="ARBA" id="ARBA00022496"/>
    </source>
</evidence>
<evidence type="ECO:0000313" key="16">
    <source>
        <dbReference type="Proteomes" id="UP000548867"/>
    </source>
</evidence>
<dbReference type="InterPro" id="IPR012910">
    <property type="entry name" value="Plug_dom"/>
</dbReference>
<evidence type="ECO:0000256" key="3">
    <source>
        <dbReference type="ARBA" id="ARBA00022452"/>
    </source>
</evidence>
<keyword evidence="10 11" id="KW-0998">Cell outer membrane</keyword>
<dbReference type="GO" id="GO:0006826">
    <property type="term" value="P:iron ion transport"/>
    <property type="evidence" value="ECO:0007669"/>
    <property type="project" value="UniProtKB-KW"/>
</dbReference>
<dbReference type="GO" id="GO:0009279">
    <property type="term" value="C:cell outer membrane"/>
    <property type="evidence" value="ECO:0007669"/>
    <property type="project" value="UniProtKB-SubCell"/>
</dbReference>
<dbReference type="PANTHER" id="PTHR32552">
    <property type="entry name" value="FERRICHROME IRON RECEPTOR-RELATED"/>
    <property type="match status" value="1"/>
</dbReference>
<sequence>MPTAARAQDNAAAPGEIIVTAQKRSESVQRTPVAIDVVSTATVQNANITTMTGLSRIVPAVQIVQAAGATPLYFMRGVGSLSGTSLNDPAVSLSYDGVPLFRQYQGNGQFYDLTRVEVLRGPQGTLYGRNATGGVISFVPTAPKLGDTSGSLGVTVGNYNEIDTRGTLNVAVGDKAALRASFQTAQHDGYLNDGEQDDKARSARLQFYAEPHAGLRIKVAADYSYQGQLGGGYALVDQSFFNGYAAGTQKITAEDRVGYLSPRGQLYFAARNRGRPYQTPNLHFNNNFYGLHAVVDVDTPIGTLTVQPAWRHADLDYYAVNAFALNIAEHDDQYSLETRLTSKAGGRLTWILGAFAAKDDVDAGYIYDNFNQTGSIAHYRQISKSLAAFADATLRLTDRLRLLGGIRYTHDTKEANGGQTDLVGGSQIPLAGKRSWDATNWRAGFQFDVAPRIMVYGTAATGFHAGGFYFSHVVLPTDSNTVEPERITAFTLGAKTRLLDNKLTFNVEAFHWGLTGQQVSLFTLDSQGATIFPTYNAGKSTSKGVQVDLQYQPTRLTSLGAQVEYLDAVFNSLTYVQSLPVQPGFLCQTSGAAPQLRVDCSGQRPPQAPQWSLNLTADQTVELPSGAAITFGWRAHFQSSTITGFNYLPDDIQKAVWQHDLTATYKPAGGAWDLGVYVNNLTDAVIKSNATHAANVQAYQLRPPRTFGARFNLHF</sequence>
<evidence type="ECO:0000259" key="13">
    <source>
        <dbReference type="Pfam" id="PF00593"/>
    </source>
</evidence>
<evidence type="ECO:0000256" key="7">
    <source>
        <dbReference type="ARBA" id="ARBA00023065"/>
    </source>
</evidence>
<dbReference type="Pfam" id="PF07715">
    <property type="entry name" value="Plug"/>
    <property type="match status" value="1"/>
</dbReference>
<keyword evidence="6" id="KW-0408">Iron</keyword>
<keyword evidence="4" id="KW-0410">Iron transport</keyword>
<dbReference type="InterPro" id="IPR039426">
    <property type="entry name" value="TonB-dep_rcpt-like"/>
</dbReference>
<keyword evidence="5 11" id="KW-0812">Transmembrane</keyword>
<evidence type="ECO:0000313" key="15">
    <source>
        <dbReference type="EMBL" id="MBB3957674.1"/>
    </source>
</evidence>
<dbReference type="SUPFAM" id="SSF56935">
    <property type="entry name" value="Porins"/>
    <property type="match status" value="1"/>
</dbReference>
<keyword evidence="7" id="KW-0406">Ion transport</keyword>
<evidence type="ECO:0000256" key="2">
    <source>
        <dbReference type="ARBA" id="ARBA00022448"/>
    </source>
</evidence>
<dbReference type="Gene3D" id="2.40.170.20">
    <property type="entry name" value="TonB-dependent receptor, beta-barrel domain"/>
    <property type="match status" value="1"/>
</dbReference>
<dbReference type="EMBL" id="JACIDX010000030">
    <property type="protein sequence ID" value="MBB3957674.1"/>
    <property type="molecule type" value="Genomic_DNA"/>
</dbReference>